<dbReference type="GO" id="GO:0016887">
    <property type="term" value="F:ATP hydrolysis activity"/>
    <property type="evidence" value="ECO:0007669"/>
    <property type="project" value="InterPro"/>
</dbReference>
<dbReference type="Gene3D" id="3.40.50.300">
    <property type="entry name" value="P-loop containing nucleotide triphosphate hydrolases"/>
    <property type="match status" value="1"/>
</dbReference>
<comment type="caution">
    <text evidence="3">The sequence shown here is derived from an EMBL/GenBank/DDBJ whole genome shotgun (WGS) entry which is preliminary data.</text>
</comment>
<dbReference type="SUPFAM" id="SSF52540">
    <property type="entry name" value="P-loop containing nucleoside triphosphate hydrolases"/>
    <property type="match status" value="1"/>
</dbReference>
<dbReference type="PANTHER" id="PTHR42759:SF1">
    <property type="entry name" value="MAGNESIUM-CHELATASE SUBUNIT CHLD"/>
    <property type="match status" value="1"/>
</dbReference>
<dbReference type="PANTHER" id="PTHR42759">
    <property type="entry name" value="MOXR FAMILY PROTEIN"/>
    <property type="match status" value="1"/>
</dbReference>
<dbReference type="Pfam" id="PF07726">
    <property type="entry name" value="AAA_3"/>
    <property type="match status" value="1"/>
</dbReference>
<dbReference type="InterPro" id="IPR041628">
    <property type="entry name" value="ChlI/MoxR_AAA_lid"/>
</dbReference>
<feature type="domain" description="ChlI/MoxR AAA lid" evidence="2">
    <location>
        <begin position="298"/>
        <end position="365"/>
    </location>
</feature>
<protein>
    <recommendedName>
        <fullName evidence="5">ATPase dynein-related AAA domain-containing protein</fullName>
    </recommendedName>
</protein>
<dbReference type="GO" id="GO:0005524">
    <property type="term" value="F:ATP binding"/>
    <property type="evidence" value="ECO:0007669"/>
    <property type="project" value="InterPro"/>
</dbReference>
<reference evidence="3 4" key="1">
    <citation type="journal article" date="2016" name="Nat. Commun.">
        <title>Thousands of microbial genomes shed light on interconnected biogeochemical processes in an aquifer system.</title>
        <authorList>
            <person name="Anantharaman K."/>
            <person name="Brown C.T."/>
            <person name="Hug L.A."/>
            <person name="Sharon I."/>
            <person name="Castelle C.J."/>
            <person name="Probst A.J."/>
            <person name="Thomas B.C."/>
            <person name="Singh A."/>
            <person name="Wilkins M.J."/>
            <person name="Karaoz U."/>
            <person name="Brodie E.L."/>
            <person name="Williams K.H."/>
            <person name="Hubbard S.S."/>
            <person name="Banfield J.F."/>
        </authorList>
    </citation>
    <scope>NUCLEOTIDE SEQUENCE [LARGE SCALE GENOMIC DNA]</scope>
</reference>
<evidence type="ECO:0000259" key="1">
    <source>
        <dbReference type="Pfam" id="PF07726"/>
    </source>
</evidence>
<proteinExistence type="predicted"/>
<dbReference type="Proteomes" id="UP000177167">
    <property type="component" value="Unassembled WGS sequence"/>
</dbReference>
<dbReference type="EMBL" id="MGJP01000058">
    <property type="protein sequence ID" value="OGN08632.1"/>
    <property type="molecule type" value="Genomic_DNA"/>
</dbReference>
<dbReference type="InterPro" id="IPR027417">
    <property type="entry name" value="P-loop_NTPase"/>
</dbReference>
<evidence type="ECO:0000259" key="2">
    <source>
        <dbReference type="Pfam" id="PF17863"/>
    </source>
</evidence>
<organism evidence="3 4">
    <name type="scientific">Candidatus Yanofskybacteria bacterium RIFCSPHIGHO2_02_FULL_41_11</name>
    <dbReference type="NCBI Taxonomy" id="1802675"/>
    <lineage>
        <taxon>Bacteria</taxon>
        <taxon>Candidatus Yanofskyibacteriota</taxon>
    </lineage>
</organism>
<evidence type="ECO:0000313" key="3">
    <source>
        <dbReference type="EMBL" id="OGN08632.1"/>
    </source>
</evidence>
<evidence type="ECO:0000313" key="4">
    <source>
        <dbReference type="Proteomes" id="UP000177167"/>
    </source>
</evidence>
<dbReference type="Gene3D" id="1.10.8.80">
    <property type="entry name" value="Magnesium chelatase subunit I, C-Terminal domain"/>
    <property type="match status" value="1"/>
</dbReference>
<dbReference type="InterPro" id="IPR011703">
    <property type="entry name" value="ATPase_AAA-3"/>
</dbReference>
<dbReference type="InterPro" id="IPR050764">
    <property type="entry name" value="CbbQ/NirQ/NorQ/GpvN"/>
</dbReference>
<evidence type="ECO:0008006" key="5">
    <source>
        <dbReference type="Google" id="ProtNLM"/>
    </source>
</evidence>
<sequence length="410" mass="46509">MRKKPMTLEEALDRKNAVVKNTAQTLFGIDNEIEKAALGMFTFVPYEREDEGALFMDLAPAPVIMTARHGVGKTALARNMAFSIKGRFCLIGGQPEMSAGKIMGQDIYVGGQFFFVKGDIYVHVLLFDEITRTPPKIFGPIFQTQEERMAIVHTFDTKLKQVVNKRIPLTPINDDDPSDKRLFFWPIATGNPFEHEGTYELPEAMWDRYSIHFGIDYPEREKEKLIDSASVYGENKPVIRPVITLEQAHDTGLFFATQVQIRPDAMEYIQRLTENSRPREKGKEDKRNFASRRLKKDIDAYVKVGTSPRYSYHFKAVVRTLTGFRGRLYATIDDVKDAYYMVATHRIMLNHVARGRNITQREIASEILGETPIPGLESRSTVGFSGSSVNKGFANKAQGLSSRIRGLLRI</sequence>
<name>A0A1F8F656_9BACT</name>
<accession>A0A1F8F656</accession>
<dbReference type="Pfam" id="PF17863">
    <property type="entry name" value="AAA_lid_2"/>
    <property type="match status" value="1"/>
</dbReference>
<feature type="domain" description="ATPase AAA-3" evidence="1">
    <location>
        <begin position="63"/>
        <end position="161"/>
    </location>
</feature>
<gene>
    <name evidence="3" type="ORF">A3J46_02940</name>
</gene>
<dbReference type="AlphaFoldDB" id="A0A1F8F656"/>